<name>A0A6J4VCB9_9BACT</name>
<sequence length="40" mass="4864">VRTGTRSSSPAAHREWLGLSAETLAEMYHLRWRWPRRWRV</sequence>
<dbReference type="AlphaFoldDB" id="A0A6J4VCB9"/>
<reference evidence="1" key="1">
    <citation type="submission" date="2020-02" db="EMBL/GenBank/DDBJ databases">
        <authorList>
            <person name="Meier V. D."/>
        </authorList>
    </citation>
    <scope>NUCLEOTIDE SEQUENCE</scope>
    <source>
        <strain evidence="1">AVDCRST_MAG87</strain>
    </source>
</reference>
<feature type="non-terminal residue" evidence="1">
    <location>
        <position position="1"/>
    </location>
</feature>
<accession>A0A6J4VCB9</accession>
<gene>
    <name evidence="1" type="ORF">AVDCRST_MAG87-2770</name>
</gene>
<organism evidence="1">
    <name type="scientific">uncultured Thermomicrobiales bacterium</name>
    <dbReference type="NCBI Taxonomy" id="1645740"/>
    <lineage>
        <taxon>Bacteria</taxon>
        <taxon>Pseudomonadati</taxon>
        <taxon>Thermomicrobiota</taxon>
        <taxon>Thermomicrobia</taxon>
        <taxon>Thermomicrobiales</taxon>
        <taxon>environmental samples</taxon>
    </lineage>
</organism>
<protein>
    <submittedName>
        <fullName evidence="1">Uncharacterized protein</fullName>
    </submittedName>
</protein>
<feature type="non-terminal residue" evidence="1">
    <location>
        <position position="40"/>
    </location>
</feature>
<proteinExistence type="predicted"/>
<dbReference type="EMBL" id="CADCWJ010000605">
    <property type="protein sequence ID" value="CAA9574757.1"/>
    <property type="molecule type" value="Genomic_DNA"/>
</dbReference>
<evidence type="ECO:0000313" key="1">
    <source>
        <dbReference type="EMBL" id="CAA9574757.1"/>
    </source>
</evidence>